<dbReference type="AlphaFoldDB" id="V5SET4"/>
<dbReference type="RefSeq" id="WP_023787132.1">
    <property type="nucleotide sequence ID" value="NC_022997.1"/>
</dbReference>
<dbReference type="InterPro" id="IPR005546">
    <property type="entry name" value="Autotransporte_beta"/>
</dbReference>
<dbReference type="SMART" id="SM00869">
    <property type="entry name" value="Autotransporter"/>
    <property type="match status" value="1"/>
</dbReference>
<evidence type="ECO:0000256" key="1">
    <source>
        <dbReference type="SAM" id="SignalP"/>
    </source>
</evidence>
<sequence>MGRPTRQAVLFFFAGSVMLSAGAAGVRANDPCVANGTTLTCSGDQSDGVAEWSGAFETLLVNSLSGAIETSSLSGIYFVTNGQPMTLRSSTGPFGVSTTGDDAPGIEVASRVTIINGAHSFTSADVVVFSDDTIVTTGEESYGIGFDVVTAIVEATATADVSATGASINATSTGRISTYGEFAHGIDAFTAVSASATMPGSQAAVVGGDVTVRANRVQTFGDEAKGVFLRQNLSAIGDVLATSTGGHLAVSSGIVTTRGVYATGVGVSSTAWLQGGNASGSAAAITIESETVETFGDFANGLLAVVFGYADAVDVATILGREISVTNLGRVTTWGEAADGIVVSSDFVAVSDNAAAYARAGAVEINNEGLIDVRGDTSSGILVTGYITADTLGATAAAVAIADGVTVNSHEVRASGYGVSGISVYKTVQADSASGAQAHGPNVTINAHDVFVNGDDSVGIMAVNMVSSSSLDGSSAAYGGDILVKTTGTVSVAGANSFGIMAGGMANADTAEQGDVSIHVASGSVTADVAAIFFASEGDNGLANFGTISGLFAVVGGGGDEVIENWGTIIGSIDVGFGDNEFHNYTPGVFVSGDIVLLGSGTLTNAGLLTPGGAGLLQTTAVDGDVVQTESGRFAVDLDYATLGSDRLGISGTATLAGTVVAHAIEGLPAAVFNHQFHILHAAGGVVPDGLTAQDTAVVDYTVLFDPNGQDVYLGAAIDFSGRGGLNANQTGVGRMLNSIHSYGAPAAMAPAFAALMNLPTTADLARAYNQALPGAAGQQQAEGQSASADFSNTLMSCREAGGPNAAIREGECLWARARATDINVDGSATNVGSNSRVGSFAAGLQVAMAADWRIGVALGYDLVSRSTQSGASTDGDRTNIGAVVKYNPGPYLLAAGAAVGWGTFETDRRMAFGGFAATATSKSDTDYVTGWLHAAYLADLGRWYLKPLVEARMTELDFSGARETGGGGLGLVIAGARDTMFSVSPALEVGTEFRFDALAVWRPFVRAGVTWRDQDNLVTHAAFAAAPGVPGFQIVTEVDDVLFDISAGVDVIGADGAVLRAQYDGSFGSTSSQNSVSLKGSVPF</sequence>
<evidence type="ECO:0000313" key="3">
    <source>
        <dbReference type="EMBL" id="AHB48469.1"/>
    </source>
</evidence>
<dbReference type="PATRIC" id="fig|1029756.8.peg.1833"/>
<accession>V5SET4</accession>
<evidence type="ECO:0000259" key="2">
    <source>
        <dbReference type="PROSITE" id="PS51208"/>
    </source>
</evidence>
<dbReference type="STRING" id="1029756.W911_08780"/>
<keyword evidence="4" id="KW-1185">Reference proteome</keyword>
<evidence type="ECO:0000313" key="4">
    <source>
        <dbReference type="Proteomes" id="UP000018542"/>
    </source>
</evidence>
<organism evidence="3 4">
    <name type="scientific">Hyphomicrobium nitrativorans NL23</name>
    <dbReference type="NCBI Taxonomy" id="1029756"/>
    <lineage>
        <taxon>Bacteria</taxon>
        <taxon>Pseudomonadati</taxon>
        <taxon>Pseudomonadota</taxon>
        <taxon>Alphaproteobacteria</taxon>
        <taxon>Hyphomicrobiales</taxon>
        <taxon>Hyphomicrobiaceae</taxon>
        <taxon>Hyphomicrobium</taxon>
    </lineage>
</organism>
<reference evidence="3 4" key="1">
    <citation type="journal article" date="2014" name="Genome Announc.">
        <title>Complete Genome Sequence of Hyphomicrobium nitrativorans Strain NL23, a Denitrifying Bacterium Isolated from Biofilm of a Methanol-Fed Denitrification System Treating Seawater at the Montreal Biodome.</title>
        <authorList>
            <person name="Martineau C."/>
            <person name="Villeneuve C."/>
            <person name="Mauffrey F."/>
            <person name="Villemur R."/>
        </authorList>
    </citation>
    <scope>NUCLEOTIDE SEQUENCE [LARGE SCALE GENOMIC DNA]</scope>
    <source>
        <strain evidence="3">NL23</strain>
    </source>
</reference>
<dbReference type="OrthoDB" id="7930891at2"/>
<dbReference type="KEGG" id="hni:W911_08780"/>
<dbReference type="Pfam" id="PF03797">
    <property type="entry name" value="Autotransporter"/>
    <property type="match status" value="1"/>
</dbReference>
<keyword evidence="1" id="KW-0732">Signal</keyword>
<dbReference type="SUPFAM" id="SSF103515">
    <property type="entry name" value="Autotransporter"/>
    <property type="match status" value="1"/>
</dbReference>
<dbReference type="InterPro" id="IPR036709">
    <property type="entry name" value="Autotransporte_beta_dom_sf"/>
</dbReference>
<dbReference type="Proteomes" id="UP000018542">
    <property type="component" value="Chromosome"/>
</dbReference>
<gene>
    <name evidence="3" type="ORF">W911_08780</name>
</gene>
<name>V5SET4_9HYPH</name>
<proteinExistence type="predicted"/>
<feature type="chain" id="PRO_5004740580" description="Autotransporter domain-containing protein" evidence="1">
    <location>
        <begin position="24"/>
        <end position="1085"/>
    </location>
</feature>
<protein>
    <recommendedName>
        <fullName evidence="2">Autotransporter domain-containing protein</fullName>
    </recommendedName>
</protein>
<dbReference type="Gene3D" id="2.40.128.130">
    <property type="entry name" value="Autotransporter beta-domain"/>
    <property type="match status" value="1"/>
</dbReference>
<dbReference type="HOGENOM" id="CLU_285417_0_0_5"/>
<dbReference type="PROSITE" id="PS51208">
    <property type="entry name" value="AUTOTRANSPORTER"/>
    <property type="match status" value="1"/>
</dbReference>
<feature type="signal peptide" evidence="1">
    <location>
        <begin position="1"/>
        <end position="23"/>
    </location>
</feature>
<feature type="domain" description="Autotransporter" evidence="2">
    <location>
        <begin position="807"/>
        <end position="1085"/>
    </location>
</feature>
<dbReference type="EMBL" id="CP006912">
    <property type="protein sequence ID" value="AHB48469.1"/>
    <property type="molecule type" value="Genomic_DNA"/>
</dbReference>